<dbReference type="InterPro" id="IPR028161">
    <property type="entry name" value="Met8-like"/>
</dbReference>
<dbReference type="InterPro" id="IPR042518">
    <property type="entry name" value="SirC_C"/>
</dbReference>
<dbReference type="SUPFAM" id="SSF75615">
    <property type="entry name" value="Siroheme synthase middle domains-like"/>
    <property type="match status" value="1"/>
</dbReference>
<evidence type="ECO:0000256" key="1">
    <source>
        <dbReference type="ARBA" id="ARBA00005010"/>
    </source>
</evidence>
<evidence type="ECO:0000313" key="8">
    <source>
        <dbReference type="EMBL" id="MFC0526037.1"/>
    </source>
</evidence>
<name>A0ABV6LUQ3_9BACI</name>
<dbReference type="EC" id="1.3.1.76" evidence="2"/>
<accession>A0ABV6LUQ3</accession>
<dbReference type="InterPro" id="IPR006367">
    <property type="entry name" value="Sirohaem_synthase_N"/>
</dbReference>
<organism evidence="8 9">
    <name type="scientific">Pontibacillus salicampi</name>
    <dbReference type="NCBI Taxonomy" id="1449801"/>
    <lineage>
        <taxon>Bacteria</taxon>
        <taxon>Bacillati</taxon>
        <taxon>Bacillota</taxon>
        <taxon>Bacilli</taxon>
        <taxon>Bacillales</taxon>
        <taxon>Bacillaceae</taxon>
        <taxon>Pontibacillus</taxon>
    </lineage>
</organism>
<evidence type="ECO:0000256" key="6">
    <source>
        <dbReference type="ARBA" id="ARBA00047561"/>
    </source>
</evidence>
<keyword evidence="9" id="KW-1185">Reference proteome</keyword>
<dbReference type="Proteomes" id="UP001589836">
    <property type="component" value="Unassembled WGS sequence"/>
</dbReference>
<dbReference type="Gene3D" id="3.40.50.720">
    <property type="entry name" value="NAD(P)-binding Rossmann-like Domain"/>
    <property type="match status" value="1"/>
</dbReference>
<dbReference type="Pfam" id="PF14824">
    <property type="entry name" value="Sirohm_synth_M"/>
    <property type="match status" value="1"/>
</dbReference>
<dbReference type="Gene3D" id="1.10.8.610">
    <property type="entry name" value="SirC, precorrin-2 dehydrogenase, C-terminal helical domain-like"/>
    <property type="match status" value="1"/>
</dbReference>
<evidence type="ECO:0000256" key="2">
    <source>
        <dbReference type="ARBA" id="ARBA00012400"/>
    </source>
</evidence>
<keyword evidence="3" id="KW-0560">Oxidoreductase</keyword>
<comment type="catalytic activity">
    <reaction evidence="6">
        <text>precorrin-2 + NAD(+) = sirohydrochlorin + NADH + 2 H(+)</text>
        <dbReference type="Rhea" id="RHEA:15613"/>
        <dbReference type="ChEBI" id="CHEBI:15378"/>
        <dbReference type="ChEBI" id="CHEBI:57540"/>
        <dbReference type="ChEBI" id="CHEBI:57945"/>
        <dbReference type="ChEBI" id="CHEBI:58351"/>
        <dbReference type="ChEBI" id="CHEBI:58827"/>
        <dbReference type="EC" id="1.3.1.76"/>
    </reaction>
</comment>
<evidence type="ECO:0000256" key="5">
    <source>
        <dbReference type="ARBA" id="ARBA00023244"/>
    </source>
</evidence>
<dbReference type="PANTHER" id="PTHR35330:SF1">
    <property type="entry name" value="SIROHEME BIOSYNTHESIS PROTEIN MET8"/>
    <property type="match status" value="1"/>
</dbReference>
<evidence type="ECO:0000313" key="9">
    <source>
        <dbReference type="Proteomes" id="UP001589836"/>
    </source>
</evidence>
<gene>
    <name evidence="8" type="ORF">ACFFGV_20895</name>
</gene>
<dbReference type="Pfam" id="PF22440">
    <property type="entry name" value="SirC_C"/>
    <property type="match status" value="1"/>
</dbReference>
<dbReference type="RefSeq" id="WP_377351891.1">
    <property type="nucleotide sequence ID" value="NZ_JBHLTP010000024.1"/>
</dbReference>
<dbReference type="SUPFAM" id="SSF51735">
    <property type="entry name" value="NAD(P)-binding Rossmann-fold domains"/>
    <property type="match status" value="1"/>
</dbReference>
<dbReference type="EMBL" id="JBHLTP010000024">
    <property type="protein sequence ID" value="MFC0526037.1"/>
    <property type="molecule type" value="Genomic_DNA"/>
</dbReference>
<dbReference type="InterPro" id="IPR036291">
    <property type="entry name" value="NAD(P)-bd_dom_sf"/>
</dbReference>
<protein>
    <recommendedName>
        <fullName evidence="2">precorrin-2 dehydrogenase</fullName>
        <ecNumber evidence="2">1.3.1.76</ecNumber>
    </recommendedName>
</protein>
<evidence type="ECO:0000259" key="7">
    <source>
        <dbReference type="Pfam" id="PF14824"/>
    </source>
</evidence>
<evidence type="ECO:0000256" key="4">
    <source>
        <dbReference type="ARBA" id="ARBA00023027"/>
    </source>
</evidence>
<keyword evidence="5" id="KW-0627">Porphyrin biosynthesis</keyword>
<comment type="pathway">
    <text evidence="1">Porphyrin-containing compound metabolism; siroheme biosynthesis; sirohydrochlorin from precorrin-2: step 1/1.</text>
</comment>
<comment type="caution">
    <text evidence="8">The sequence shown here is derived from an EMBL/GenBank/DDBJ whole genome shotgun (WGS) entry which is preliminary data.</text>
</comment>
<dbReference type="NCBIfam" id="NF005222">
    <property type="entry name" value="PRK06718.1"/>
    <property type="match status" value="1"/>
</dbReference>
<keyword evidence="4" id="KW-0520">NAD</keyword>
<dbReference type="InterPro" id="IPR028281">
    <property type="entry name" value="Sirohaem_synthase_central"/>
</dbReference>
<evidence type="ECO:0000256" key="3">
    <source>
        <dbReference type="ARBA" id="ARBA00023002"/>
    </source>
</evidence>
<reference evidence="8 9" key="1">
    <citation type="submission" date="2024-09" db="EMBL/GenBank/DDBJ databases">
        <authorList>
            <person name="Sun Q."/>
            <person name="Mori K."/>
        </authorList>
    </citation>
    <scope>NUCLEOTIDE SEQUENCE [LARGE SCALE GENOMIC DNA]</scope>
    <source>
        <strain evidence="8 9">NCAIM B.02529</strain>
    </source>
</reference>
<proteinExistence type="predicted"/>
<dbReference type="PANTHER" id="PTHR35330">
    <property type="entry name" value="SIROHEME BIOSYNTHESIS PROTEIN MET8"/>
    <property type="match status" value="1"/>
</dbReference>
<dbReference type="NCBIfam" id="TIGR01470">
    <property type="entry name" value="cysG_Nterm"/>
    <property type="match status" value="1"/>
</dbReference>
<dbReference type="Pfam" id="PF13241">
    <property type="entry name" value="NAD_binding_7"/>
    <property type="match status" value="1"/>
</dbReference>
<feature type="domain" description="Siroheme synthase central" evidence="7">
    <location>
        <begin position="116"/>
        <end position="142"/>
    </location>
</feature>
<sequence length="202" mass="22870">MSYQSLMVDLKGKSILVVGGGKVAYRKVRTMLDKEAVITVIAPDISEELYALGDTVTILQREVNRTDIEGQFLIVAATSDERVNRTIANSCRDHQLVNVADHTEVGNTVIPGTVKRGQLTISVSTIGASPKLAKRIKQHLAKEYDVSYEDYVDFLSHVRNLVKKLPVEREVKDELLEEVLEERFRTSTMERERLIEQLRQQC</sequence>